<sequence length="73" mass="7947">MGRCLIYPDGCFKQPDVYALYYINPDGLIDKVPTSTYVSTNNALYLQQLSNIDSSSVGGPQPTADVPEDLVGF</sequence>
<dbReference type="EMBL" id="JAVHJM010000013">
    <property type="protein sequence ID" value="KAK6499365.1"/>
    <property type="molecule type" value="Genomic_DNA"/>
</dbReference>
<gene>
    <name evidence="2" type="ORF">TWF506_003993</name>
</gene>
<organism evidence="2 3">
    <name type="scientific">Arthrobotrys conoides</name>
    <dbReference type="NCBI Taxonomy" id="74498"/>
    <lineage>
        <taxon>Eukaryota</taxon>
        <taxon>Fungi</taxon>
        <taxon>Dikarya</taxon>
        <taxon>Ascomycota</taxon>
        <taxon>Pezizomycotina</taxon>
        <taxon>Orbiliomycetes</taxon>
        <taxon>Orbiliales</taxon>
        <taxon>Orbiliaceae</taxon>
        <taxon>Arthrobotrys</taxon>
    </lineage>
</organism>
<dbReference type="Proteomes" id="UP001307849">
    <property type="component" value="Unassembled WGS sequence"/>
</dbReference>
<comment type="caution">
    <text evidence="2">The sequence shown here is derived from an EMBL/GenBank/DDBJ whole genome shotgun (WGS) entry which is preliminary data.</text>
</comment>
<dbReference type="AlphaFoldDB" id="A0AAN8N327"/>
<keyword evidence="3" id="KW-1185">Reference proteome</keyword>
<evidence type="ECO:0000313" key="3">
    <source>
        <dbReference type="Proteomes" id="UP001307849"/>
    </source>
</evidence>
<protein>
    <submittedName>
        <fullName evidence="2">Uncharacterized protein</fullName>
    </submittedName>
</protein>
<evidence type="ECO:0000256" key="1">
    <source>
        <dbReference type="SAM" id="MobiDB-lite"/>
    </source>
</evidence>
<reference evidence="2 3" key="1">
    <citation type="submission" date="2019-10" db="EMBL/GenBank/DDBJ databases">
        <authorList>
            <person name="Palmer J.M."/>
        </authorList>
    </citation>
    <scope>NUCLEOTIDE SEQUENCE [LARGE SCALE GENOMIC DNA]</scope>
    <source>
        <strain evidence="2 3">TWF506</strain>
    </source>
</reference>
<proteinExistence type="predicted"/>
<name>A0AAN8N327_9PEZI</name>
<evidence type="ECO:0000313" key="2">
    <source>
        <dbReference type="EMBL" id="KAK6499365.1"/>
    </source>
</evidence>
<feature type="region of interest" description="Disordered" evidence="1">
    <location>
        <begin position="54"/>
        <end position="73"/>
    </location>
</feature>
<accession>A0AAN8N327</accession>